<dbReference type="PROSITE" id="PS51766">
    <property type="entry name" value="DOCKERIN"/>
    <property type="match status" value="1"/>
</dbReference>
<dbReference type="Proteomes" id="UP000736583">
    <property type="component" value="Unassembled WGS sequence"/>
</dbReference>
<dbReference type="InterPro" id="IPR051625">
    <property type="entry name" value="Signaling_Regulatory_Domain"/>
</dbReference>
<dbReference type="CDD" id="cd14256">
    <property type="entry name" value="Dockerin_I"/>
    <property type="match status" value="1"/>
</dbReference>
<protein>
    <submittedName>
        <fullName evidence="3">Chitobiase/beta-hexosaminidase C-terminal domain-containing protein</fullName>
    </submittedName>
</protein>
<dbReference type="Pfam" id="PF00963">
    <property type="entry name" value="Cohesin"/>
    <property type="match status" value="1"/>
</dbReference>
<dbReference type="InterPro" id="IPR018247">
    <property type="entry name" value="EF_Hand_1_Ca_BS"/>
</dbReference>
<dbReference type="EMBL" id="JAHLQL010000004">
    <property type="protein sequence ID" value="MBU5592501.1"/>
    <property type="molecule type" value="Genomic_DNA"/>
</dbReference>
<dbReference type="Pfam" id="PF00404">
    <property type="entry name" value="Dockerin_1"/>
    <property type="match status" value="1"/>
</dbReference>
<dbReference type="InterPro" id="IPR002105">
    <property type="entry name" value="Dockerin_1_rpt"/>
</dbReference>
<dbReference type="PROSITE" id="PS50012">
    <property type="entry name" value="RCC1_3"/>
    <property type="match status" value="4"/>
</dbReference>
<organism evidence="3 4">
    <name type="scientific">Clostridium simiarum</name>
    <dbReference type="NCBI Taxonomy" id="2841506"/>
    <lineage>
        <taxon>Bacteria</taxon>
        <taxon>Bacillati</taxon>
        <taxon>Bacillota</taxon>
        <taxon>Clostridia</taxon>
        <taxon>Eubacteriales</taxon>
        <taxon>Clostridiaceae</taxon>
        <taxon>Clostridium</taxon>
    </lineage>
</organism>
<evidence type="ECO:0000256" key="1">
    <source>
        <dbReference type="ARBA" id="ARBA00022737"/>
    </source>
</evidence>
<dbReference type="RefSeq" id="WP_216457279.1">
    <property type="nucleotide sequence ID" value="NZ_JAHLQL010000004.1"/>
</dbReference>
<comment type="caution">
    <text evidence="3">The sequence shown here is derived from an EMBL/GenBank/DDBJ whole genome shotgun (WGS) entry which is preliminary data.</text>
</comment>
<dbReference type="Pfam" id="PF13287">
    <property type="entry name" value="Fn3_assoc"/>
    <property type="match status" value="1"/>
</dbReference>
<name>A0ABS6F1V4_9CLOT</name>
<evidence type="ECO:0000313" key="4">
    <source>
        <dbReference type="Proteomes" id="UP000736583"/>
    </source>
</evidence>
<dbReference type="InterPro" id="IPR016134">
    <property type="entry name" value="Dockerin_dom"/>
</dbReference>
<dbReference type="CDD" id="cd08548">
    <property type="entry name" value="Type_I_cohesin_like"/>
    <property type="match status" value="1"/>
</dbReference>
<feature type="domain" description="Dockerin" evidence="2">
    <location>
        <begin position="712"/>
        <end position="776"/>
    </location>
</feature>
<dbReference type="Pfam" id="PF25390">
    <property type="entry name" value="WD40_RLD"/>
    <property type="match status" value="1"/>
</dbReference>
<dbReference type="InterPro" id="IPR058923">
    <property type="entry name" value="RCC1-like_dom"/>
</dbReference>
<reference evidence="3 4" key="1">
    <citation type="submission" date="2021-06" db="EMBL/GenBank/DDBJ databases">
        <authorList>
            <person name="Sun Q."/>
            <person name="Li D."/>
        </authorList>
    </citation>
    <scope>NUCLEOTIDE SEQUENCE [LARGE SCALE GENOMIC DNA]</scope>
    <source>
        <strain evidence="3 4">MSJ-4</strain>
    </source>
</reference>
<dbReference type="PANTHER" id="PTHR22872:SF2">
    <property type="entry name" value="INHIBITOR OF BRUTON TYROSINE KINASE"/>
    <property type="match status" value="1"/>
</dbReference>
<dbReference type="Pfam" id="PF00415">
    <property type="entry name" value="RCC1"/>
    <property type="match status" value="1"/>
</dbReference>
<gene>
    <name evidence="3" type="ORF">KQI89_12120</name>
</gene>
<keyword evidence="4" id="KW-1185">Reference proteome</keyword>
<accession>A0ABS6F1V4</accession>
<dbReference type="InterPro" id="IPR026876">
    <property type="entry name" value="Fn3_assoc_repeat"/>
</dbReference>
<dbReference type="InterPro" id="IPR002102">
    <property type="entry name" value="Cohesin_dom"/>
</dbReference>
<dbReference type="PANTHER" id="PTHR22872">
    <property type="entry name" value="BTK-BINDING PROTEIN-RELATED"/>
    <property type="match status" value="1"/>
</dbReference>
<keyword evidence="1" id="KW-0677">Repeat</keyword>
<proteinExistence type="predicted"/>
<sequence length="776" mass="86773">MVKRKDLKLNKIISTMLFLLVFMNLFALQPKAADNADLRGIFINGIWVEDFKPGVTDYNMDLPLSTWNRDLKVFVTPYDEDANLSIEGNTLVNGKAFIKIVVTSSGNLKKEYNVNVTLKDLKDDKKFREVRTSDFHTLALKNDGLLYSFGDNTFGQLGYSSKAYSYNTPKQVNGISDVVDFDTSSSHSIALREDGTVWVWGKNDYGQLDSSTTEDVLLPKKVEGLPLISKVRAGNRFSVVLDVTGSVWMWGYNPSGQFGDIEEKFSLKPEFVNGLRNIADIKVGEFHTLALDKDGEVYSFGVNKQGQLGDGTYNTKYKPFKINGLNGIKEITAYGNSSGAVGFNGKAYVWGEGEVSEIGSSNYPKGICFSKEMLSEGEIYLGNIGSVDSLSITTNNIIFKNKQDKFYGIGKNQYGELGYGYSEIKEPVEIYNFNKFSKVYSSMFGTFGIGYDGYIYAVGRNDKGQLGTGYKGGNYSTPQKISSIEEVLPMVYANHDEGFIERGTKVTLVSDIKNADIYYTLDGTSPSKDSIHYKEPITIDKNTTVRAIAVKSKRESAPLTLEYYVRENKDNDINIKIDDLTGINGKYIEVPIYINETPPRGIYNLNFKLRYNSQVLEVVSVSKGDIIKDSKDFSYNSTSEKDKIYIAFKDQSKSSRNIEEKGTLALIKFKIKDNAPKGEYTLEFDKNSQKDAYDSSYRILNTFYHSGSLNIQPILYGDVDGDGVVTALDIQYIQRYILKKTYSFPGNNGLKAADIDGDGKITEKDLELAKQLLLKN</sequence>
<evidence type="ECO:0000259" key="2">
    <source>
        <dbReference type="PROSITE" id="PS51766"/>
    </source>
</evidence>
<dbReference type="InterPro" id="IPR000408">
    <property type="entry name" value="Reg_chr_condens"/>
</dbReference>
<dbReference type="PROSITE" id="PS00018">
    <property type="entry name" value="EF_HAND_1"/>
    <property type="match status" value="2"/>
</dbReference>
<evidence type="ECO:0000313" key="3">
    <source>
        <dbReference type="EMBL" id="MBU5592501.1"/>
    </source>
</evidence>